<keyword evidence="5 9" id="KW-0653">Protein transport</keyword>
<evidence type="ECO:0000256" key="10">
    <source>
        <dbReference type="SAM" id="MobiDB-lite"/>
    </source>
</evidence>
<dbReference type="PANTHER" id="PTHR33910:SF1">
    <property type="entry name" value="PROTEIN TRANSLOCASE SUBUNIT SECE"/>
    <property type="match status" value="1"/>
</dbReference>
<evidence type="ECO:0000313" key="11">
    <source>
        <dbReference type="EMBL" id="SUE15047.1"/>
    </source>
</evidence>
<dbReference type="NCBIfam" id="TIGR00964">
    <property type="entry name" value="secE_bact"/>
    <property type="match status" value="1"/>
</dbReference>
<dbReference type="AlphaFoldDB" id="A0A379LYC7"/>
<feature type="compositionally biased region" description="Low complexity" evidence="10">
    <location>
        <begin position="11"/>
        <end position="33"/>
    </location>
</feature>
<dbReference type="GO" id="GO:0008320">
    <property type="term" value="F:protein transmembrane transporter activity"/>
    <property type="evidence" value="ECO:0007669"/>
    <property type="project" value="UniProtKB-UniRule"/>
</dbReference>
<evidence type="ECO:0000256" key="4">
    <source>
        <dbReference type="ARBA" id="ARBA00022692"/>
    </source>
</evidence>
<proteinExistence type="inferred from homology"/>
<comment type="function">
    <text evidence="9">Essential subunit of the Sec protein translocation channel SecYEG. Clamps together the 2 halves of SecY. May contact the channel plug during translocation.</text>
</comment>
<evidence type="ECO:0000256" key="8">
    <source>
        <dbReference type="ARBA" id="ARBA00023136"/>
    </source>
</evidence>
<dbReference type="Pfam" id="PF00584">
    <property type="entry name" value="SecE"/>
    <property type="match status" value="1"/>
</dbReference>
<comment type="subcellular location">
    <subcellularLocation>
        <location evidence="9">Cell membrane</location>
        <topology evidence="9">Single-pass membrane protein</topology>
    </subcellularLocation>
    <subcellularLocation>
        <location evidence="1">Membrane</location>
    </subcellularLocation>
</comment>
<feature type="compositionally biased region" description="Low complexity" evidence="10">
    <location>
        <begin position="45"/>
        <end position="60"/>
    </location>
</feature>
<keyword evidence="3 9" id="KW-1003">Cell membrane</keyword>
<evidence type="ECO:0000313" key="12">
    <source>
        <dbReference type="Proteomes" id="UP000254569"/>
    </source>
</evidence>
<dbReference type="GO" id="GO:0009306">
    <property type="term" value="P:protein secretion"/>
    <property type="evidence" value="ECO:0007669"/>
    <property type="project" value="UniProtKB-UniRule"/>
</dbReference>
<dbReference type="EMBL" id="UGVI01000001">
    <property type="protein sequence ID" value="SUE15047.1"/>
    <property type="molecule type" value="Genomic_DNA"/>
</dbReference>
<keyword evidence="6 9" id="KW-1133">Transmembrane helix</keyword>
<evidence type="ECO:0000256" key="6">
    <source>
        <dbReference type="ARBA" id="ARBA00022989"/>
    </source>
</evidence>
<reference evidence="11 12" key="1">
    <citation type="submission" date="2018-06" db="EMBL/GenBank/DDBJ databases">
        <authorList>
            <consortium name="Pathogen Informatics"/>
            <person name="Doyle S."/>
        </authorList>
    </citation>
    <scope>NUCLEOTIDE SEQUENCE [LARGE SCALE GENOMIC DNA]</scope>
    <source>
        <strain evidence="11 12">NCTC13296</strain>
    </source>
</reference>
<comment type="subunit">
    <text evidence="9">Component of the Sec protein translocase complex. Heterotrimer consisting of SecY, SecE and SecG subunits. The heterotrimers can form oligomers, although 1 heterotrimer is thought to be able to translocate proteins. Interacts with the ribosome. Interacts with SecDF, and other proteins may be involved. Interacts with SecA.</text>
</comment>
<keyword evidence="8 9" id="KW-0472">Membrane</keyword>
<dbReference type="PANTHER" id="PTHR33910">
    <property type="entry name" value="PROTEIN TRANSLOCASE SUBUNIT SECE"/>
    <property type="match status" value="1"/>
</dbReference>
<dbReference type="RefSeq" id="WP_064062582.1">
    <property type="nucleotide sequence ID" value="NZ_CP101467.1"/>
</dbReference>
<name>A0A379LYC7_9NOCA</name>
<accession>A0A379LYC7</accession>
<protein>
    <recommendedName>
        <fullName evidence="9">Protein translocase subunit SecE</fullName>
    </recommendedName>
</protein>
<dbReference type="HAMAP" id="MF_00422">
    <property type="entry name" value="SecE"/>
    <property type="match status" value="1"/>
</dbReference>
<dbReference type="GO" id="GO:0043952">
    <property type="term" value="P:protein transport by the Sec complex"/>
    <property type="evidence" value="ECO:0007669"/>
    <property type="project" value="UniProtKB-UniRule"/>
</dbReference>
<evidence type="ECO:0000256" key="9">
    <source>
        <dbReference type="HAMAP-Rule" id="MF_00422"/>
    </source>
</evidence>
<keyword evidence="12" id="KW-1185">Reference proteome</keyword>
<dbReference type="InterPro" id="IPR001901">
    <property type="entry name" value="Translocase_SecE/Sec61-g"/>
</dbReference>
<dbReference type="InterPro" id="IPR038379">
    <property type="entry name" value="SecE_sf"/>
</dbReference>
<keyword evidence="4 9" id="KW-0812">Transmembrane</keyword>
<feature type="region of interest" description="Disordered" evidence="10">
    <location>
        <begin position="1"/>
        <end position="75"/>
    </location>
</feature>
<dbReference type="InterPro" id="IPR005807">
    <property type="entry name" value="SecE_bac"/>
</dbReference>
<comment type="similarity">
    <text evidence="9">Belongs to the SecE/SEC61-gamma family.</text>
</comment>
<keyword evidence="7 9" id="KW-0811">Translocation</keyword>
<sequence length="141" mass="14910">MSEERGQRHSGTAGNTPGDAGTATGATPDGSSAVARPTGKRVTRRGAAGSSASTTSAVSTNKTSRAATAVSDRPAAKSENIFKRLARFFREVVAELRKVIWPNRKQLTTYTLVVIAFVTVMTAFIFGLDLAFVQGVSWLFG</sequence>
<evidence type="ECO:0000256" key="3">
    <source>
        <dbReference type="ARBA" id="ARBA00022475"/>
    </source>
</evidence>
<gene>
    <name evidence="9 11" type="primary">secE</name>
    <name evidence="11" type="ORF">NCTC13296_01900</name>
</gene>
<dbReference type="GO" id="GO:0005886">
    <property type="term" value="C:plasma membrane"/>
    <property type="evidence" value="ECO:0007669"/>
    <property type="project" value="UniProtKB-SubCell"/>
</dbReference>
<dbReference type="GO" id="GO:0065002">
    <property type="term" value="P:intracellular protein transmembrane transport"/>
    <property type="evidence" value="ECO:0007669"/>
    <property type="project" value="UniProtKB-UniRule"/>
</dbReference>
<evidence type="ECO:0000256" key="2">
    <source>
        <dbReference type="ARBA" id="ARBA00022448"/>
    </source>
</evidence>
<evidence type="ECO:0000256" key="1">
    <source>
        <dbReference type="ARBA" id="ARBA00004370"/>
    </source>
</evidence>
<evidence type="ECO:0000256" key="7">
    <source>
        <dbReference type="ARBA" id="ARBA00023010"/>
    </source>
</evidence>
<feature type="transmembrane region" description="Helical" evidence="9">
    <location>
        <begin position="107"/>
        <end position="133"/>
    </location>
</feature>
<dbReference type="Proteomes" id="UP000254569">
    <property type="component" value="Unassembled WGS sequence"/>
</dbReference>
<dbReference type="PROSITE" id="PS01067">
    <property type="entry name" value="SECE_SEC61G"/>
    <property type="match status" value="1"/>
</dbReference>
<organism evidence="11 12">
    <name type="scientific">Rhodococcus gordoniae</name>
    <dbReference type="NCBI Taxonomy" id="223392"/>
    <lineage>
        <taxon>Bacteria</taxon>
        <taxon>Bacillati</taxon>
        <taxon>Actinomycetota</taxon>
        <taxon>Actinomycetes</taxon>
        <taxon>Mycobacteriales</taxon>
        <taxon>Nocardiaceae</taxon>
        <taxon>Rhodococcus</taxon>
    </lineage>
</organism>
<dbReference type="GO" id="GO:0006605">
    <property type="term" value="P:protein targeting"/>
    <property type="evidence" value="ECO:0007669"/>
    <property type="project" value="UniProtKB-UniRule"/>
</dbReference>
<evidence type="ECO:0000256" key="5">
    <source>
        <dbReference type="ARBA" id="ARBA00022927"/>
    </source>
</evidence>
<keyword evidence="2 9" id="KW-0813">Transport</keyword>
<dbReference type="Gene3D" id="1.20.5.1030">
    <property type="entry name" value="Preprotein translocase secy subunit"/>
    <property type="match status" value="1"/>
</dbReference>